<feature type="compositionally biased region" description="Polar residues" evidence="1">
    <location>
        <begin position="103"/>
        <end position="115"/>
    </location>
</feature>
<dbReference type="InterPro" id="IPR027967">
    <property type="entry name" value="DUF4612"/>
</dbReference>
<evidence type="ECO:0000313" key="3">
    <source>
        <dbReference type="Proteomes" id="UP001148838"/>
    </source>
</evidence>
<accession>A0ABQ8S2N0</accession>
<dbReference type="PANTHER" id="PTHR14974:SF3">
    <property type="entry name" value="SIMILAR TO RIKEN CDNA 1700025G04 GENE"/>
    <property type="match status" value="1"/>
</dbReference>
<organism evidence="2 3">
    <name type="scientific">Periplaneta americana</name>
    <name type="common">American cockroach</name>
    <name type="synonym">Blatta americana</name>
    <dbReference type="NCBI Taxonomy" id="6978"/>
    <lineage>
        <taxon>Eukaryota</taxon>
        <taxon>Metazoa</taxon>
        <taxon>Ecdysozoa</taxon>
        <taxon>Arthropoda</taxon>
        <taxon>Hexapoda</taxon>
        <taxon>Insecta</taxon>
        <taxon>Pterygota</taxon>
        <taxon>Neoptera</taxon>
        <taxon>Polyneoptera</taxon>
        <taxon>Dictyoptera</taxon>
        <taxon>Blattodea</taxon>
        <taxon>Blattoidea</taxon>
        <taxon>Blattidae</taxon>
        <taxon>Blattinae</taxon>
        <taxon>Periplaneta</taxon>
    </lineage>
</organism>
<name>A0ABQ8S2N0_PERAM</name>
<dbReference type="Pfam" id="PF15389">
    <property type="entry name" value="DUF4612"/>
    <property type="match status" value="1"/>
</dbReference>
<reference evidence="2 3" key="1">
    <citation type="journal article" date="2022" name="Allergy">
        <title>Genome assembly and annotation of Periplaneta americana reveal a comprehensive cockroach allergen profile.</title>
        <authorList>
            <person name="Wang L."/>
            <person name="Xiong Q."/>
            <person name="Saelim N."/>
            <person name="Wang L."/>
            <person name="Nong W."/>
            <person name="Wan A.T."/>
            <person name="Shi M."/>
            <person name="Liu X."/>
            <person name="Cao Q."/>
            <person name="Hui J.H.L."/>
            <person name="Sookrung N."/>
            <person name="Leung T.F."/>
            <person name="Tungtrongchitr A."/>
            <person name="Tsui S.K.W."/>
        </authorList>
    </citation>
    <scope>NUCLEOTIDE SEQUENCE [LARGE SCALE GENOMIC DNA]</scope>
    <source>
        <strain evidence="2">PWHHKU_190912</strain>
    </source>
</reference>
<proteinExistence type="predicted"/>
<sequence length="237" mass="26748">MRPFVAGVDPDSDEEAEEADPGLGSVGEAEDSEEKGGNKVRQVVVTSPGPLLAQTEISSSQMDFFRMLDEKIENGPDYDSANEEEIALERARLCALLRDWETASTNSSLNRSAPSTPAHRKLPAKPPGPPPAPYYHPHVNGELFLQQQNQHHHQQMQLQHQHQQLQQQYFQHHLQYQQQQQQHHGNRGQFMVPSPPQITRVAPVMRNYQPMPPMPTPQHAGSIVQYRQSRGAYTELA</sequence>
<protein>
    <submittedName>
        <fullName evidence="2">Uncharacterized protein</fullName>
    </submittedName>
</protein>
<feature type="region of interest" description="Disordered" evidence="1">
    <location>
        <begin position="103"/>
        <end position="132"/>
    </location>
</feature>
<keyword evidence="3" id="KW-1185">Reference proteome</keyword>
<dbReference type="Proteomes" id="UP001148838">
    <property type="component" value="Unassembled WGS sequence"/>
</dbReference>
<feature type="region of interest" description="Disordered" evidence="1">
    <location>
        <begin position="1"/>
        <end position="41"/>
    </location>
</feature>
<comment type="caution">
    <text evidence="2">The sequence shown here is derived from an EMBL/GenBank/DDBJ whole genome shotgun (WGS) entry which is preliminary data.</text>
</comment>
<evidence type="ECO:0000256" key="1">
    <source>
        <dbReference type="SAM" id="MobiDB-lite"/>
    </source>
</evidence>
<dbReference type="EMBL" id="JAJSOF020000037">
    <property type="protein sequence ID" value="KAJ4428132.1"/>
    <property type="molecule type" value="Genomic_DNA"/>
</dbReference>
<feature type="compositionally biased region" description="Acidic residues" evidence="1">
    <location>
        <begin position="10"/>
        <end position="20"/>
    </location>
</feature>
<gene>
    <name evidence="2" type="ORF">ANN_24146</name>
</gene>
<dbReference type="PANTHER" id="PTHR14974">
    <property type="entry name" value="SIMILAR TO RIKEN CDNA 1700025G04 GENE"/>
    <property type="match status" value="1"/>
</dbReference>
<evidence type="ECO:0000313" key="2">
    <source>
        <dbReference type="EMBL" id="KAJ4428132.1"/>
    </source>
</evidence>